<comment type="caution">
    <text evidence="2">The sequence shown here is derived from an EMBL/GenBank/DDBJ whole genome shotgun (WGS) entry which is preliminary data.</text>
</comment>
<dbReference type="Proteomes" id="UP000245216">
    <property type="component" value="Unassembled WGS sequence"/>
</dbReference>
<reference evidence="2 3" key="1">
    <citation type="submission" date="2018-05" db="EMBL/GenBank/DDBJ databases">
        <title>Genome Sequence of an Efficient Indole-Degrading Bacterium, Alcaligenes sp.YBY.</title>
        <authorList>
            <person name="Yang B."/>
        </authorList>
    </citation>
    <scope>NUCLEOTIDE SEQUENCE [LARGE SCALE GENOMIC DNA]</scope>
    <source>
        <strain evidence="2 3">YBY</strain>
    </source>
</reference>
<dbReference type="AlphaFoldDB" id="A0A2U2BPY6"/>
<evidence type="ECO:0000313" key="3">
    <source>
        <dbReference type="Proteomes" id="UP000245216"/>
    </source>
</evidence>
<sequence length="204" mass="22769">MIRIDGAQLRVKRIRQSRNGAFCVADLSTAYGEFKVKDPLLDQFEEGEYQATVWISEIYLSQYIAFGKGVTEIRARLHDLQVESQAELSTAHEQAEPDPIDEQRPVRVAPPKKPVPPPSTAKDFSHFNKGGKPQSGSSGSGPQESTQGGHDGLLDAEMLRAIANRDPIKLDATVERALLRRQTAELGQRHGYRFDAKQQIWFAQ</sequence>
<dbReference type="InterPro" id="IPR021693">
    <property type="entry name" value="DUF3275"/>
</dbReference>
<feature type="compositionally biased region" description="Low complexity" evidence="1">
    <location>
        <begin position="130"/>
        <end position="148"/>
    </location>
</feature>
<proteinExistence type="predicted"/>
<evidence type="ECO:0008006" key="4">
    <source>
        <dbReference type="Google" id="ProtNLM"/>
    </source>
</evidence>
<organism evidence="2 3">
    <name type="scientific">Alcaligenes faecalis</name>
    <dbReference type="NCBI Taxonomy" id="511"/>
    <lineage>
        <taxon>Bacteria</taxon>
        <taxon>Pseudomonadati</taxon>
        <taxon>Pseudomonadota</taxon>
        <taxon>Betaproteobacteria</taxon>
        <taxon>Burkholderiales</taxon>
        <taxon>Alcaligenaceae</taxon>
        <taxon>Alcaligenes</taxon>
    </lineage>
</organism>
<protein>
    <recommendedName>
        <fullName evidence="4">DUF3275 family protein</fullName>
    </recommendedName>
</protein>
<gene>
    <name evidence="2" type="ORF">DF183_04915</name>
</gene>
<reference evidence="2 3" key="2">
    <citation type="submission" date="2018-05" db="EMBL/GenBank/DDBJ databases">
        <authorList>
            <person name="Lanie J.A."/>
            <person name="Ng W.-L."/>
            <person name="Kazmierczak K.M."/>
            <person name="Andrzejewski T.M."/>
            <person name="Davidsen T.M."/>
            <person name="Wayne K.J."/>
            <person name="Tettelin H."/>
            <person name="Glass J.I."/>
            <person name="Rusch D."/>
            <person name="Podicherti R."/>
            <person name="Tsui H.-C.T."/>
            <person name="Winkler M.E."/>
        </authorList>
    </citation>
    <scope>NUCLEOTIDE SEQUENCE [LARGE SCALE GENOMIC DNA]</scope>
    <source>
        <strain evidence="2 3">YBY</strain>
    </source>
</reference>
<dbReference type="EMBL" id="QEXO01000001">
    <property type="protein sequence ID" value="PWE16071.1"/>
    <property type="molecule type" value="Genomic_DNA"/>
</dbReference>
<accession>A0A2U2BPY6</accession>
<name>A0A2U2BPY6_ALCFA</name>
<dbReference type="Pfam" id="PF11679">
    <property type="entry name" value="DUF3275"/>
    <property type="match status" value="1"/>
</dbReference>
<dbReference type="RefSeq" id="WP_109088519.1">
    <property type="nucleotide sequence ID" value="NZ_QEXO01000001.1"/>
</dbReference>
<evidence type="ECO:0000313" key="2">
    <source>
        <dbReference type="EMBL" id="PWE16071.1"/>
    </source>
</evidence>
<evidence type="ECO:0000256" key="1">
    <source>
        <dbReference type="SAM" id="MobiDB-lite"/>
    </source>
</evidence>
<feature type="region of interest" description="Disordered" evidence="1">
    <location>
        <begin position="86"/>
        <end position="151"/>
    </location>
</feature>